<organism evidence="1 2">
    <name type="scientific">Novosphingobium pentaromativorans</name>
    <dbReference type="NCBI Taxonomy" id="205844"/>
    <lineage>
        <taxon>Bacteria</taxon>
        <taxon>Pseudomonadati</taxon>
        <taxon>Pseudomonadota</taxon>
        <taxon>Alphaproteobacteria</taxon>
        <taxon>Sphingomonadales</taxon>
        <taxon>Sphingomonadaceae</taxon>
        <taxon>Novosphingobium</taxon>
    </lineage>
</organism>
<name>A0A2W5NRE6_9SPHN</name>
<accession>A0A2W5NRE6</accession>
<evidence type="ECO:0008006" key="3">
    <source>
        <dbReference type="Google" id="ProtNLM"/>
    </source>
</evidence>
<proteinExistence type="predicted"/>
<evidence type="ECO:0000313" key="2">
    <source>
        <dbReference type="Proteomes" id="UP000249082"/>
    </source>
</evidence>
<protein>
    <recommendedName>
        <fullName evidence="3">DUF3618 domain-containing protein</fullName>
    </recommendedName>
</protein>
<gene>
    <name evidence="1" type="ORF">DI555_10000</name>
</gene>
<dbReference type="AlphaFoldDB" id="A0A2W5NRE6"/>
<evidence type="ECO:0000313" key="1">
    <source>
        <dbReference type="EMBL" id="PZQ54998.1"/>
    </source>
</evidence>
<dbReference type="Proteomes" id="UP000249082">
    <property type="component" value="Unassembled WGS sequence"/>
</dbReference>
<comment type="caution">
    <text evidence="1">The sequence shown here is derived from an EMBL/GenBank/DDBJ whole genome shotgun (WGS) entry which is preliminary data.</text>
</comment>
<dbReference type="EMBL" id="QFPX01000007">
    <property type="protein sequence ID" value="PZQ54998.1"/>
    <property type="molecule type" value="Genomic_DNA"/>
</dbReference>
<sequence>MSALARQLEADRIARDTAKAVFDARYGALKADFEARGLAGRILDEAIEQAADMLDEAVTVVEEHPVAIGGTFAAVLLWFLRNPIIAGIEKLFDFGRHLKESDGEQD</sequence>
<reference evidence="1 2" key="1">
    <citation type="submission" date="2017-08" db="EMBL/GenBank/DDBJ databases">
        <title>Infants hospitalized years apart are colonized by the same room-sourced microbial strains.</title>
        <authorList>
            <person name="Brooks B."/>
            <person name="Olm M.R."/>
            <person name="Firek B.A."/>
            <person name="Baker R."/>
            <person name="Thomas B.C."/>
            <person name="Morowitz M.J."/>
            <person name="Banfield J.F."/>
        </authorList>
    </citation>
    <scope>NUCLEOTIDE SEQUENCE [LARGE SCALE GENOMIC DNA]</scope>
    <source>
        <strain evidence="1">S2_005_002_R2_33</strain>
    </source>
</reference>